<dbReference type="SUPFAM" id="SSF52200">
    <property type="entry name" value="Toll/Interleukin receptor TIR domain"/>
    <property type="match status" value="1"/>
</dbReference>
<gene>
    <name evidence="3" type="ORF">SAMN04488514_10266</name>
</gene>
<keyword evidence="1" id="KW-1133">Transmembrane helix</keyword>
<dbReference type="RefSeq" id="WP_089886378.1">
    <property type="nucleotide sequence ID" value="NZ_FNGV01000002.1"/>
</dbReference>
<organism evidence="3 4">
    <name type="scientific">Kriegella aquimaris</name>
    <dbReference type="NCBI Taxonomy" id="192904"/>
    <lineage>
        <taxon>Bacteria</taxon>
        <taxon>Pseudomonadati</taxon>
        <taxon>Bacteroidota</taxon>
        <taxon>Flavobacteriia</taxon>
        <taxon>Flavobacteriales</taxon>
        <taxon>Flavobacteriaceae</taxon>
        <taxon>Kriegella</taxon>
    </lineage>
</organism>
<reference evidence="3 4" key="1">
    <citation type="submission" date="2016-10" db="EMBL/GenBank/DDBJ databases">
        <authorList>
            <person name="de Groot N.N."/>
        </authorList>
    </citation>
    <scope>NUCLEOTIDE SEQUENCE [LARGE SCALE GENOMIC DNA]</scope>
    <source>
        <strain evidence="3 4">DSM 19886</strain>
    </source>
</reference>
<name>A0A1G9LIE6_9FLAO</name>
<dbReference type="STRING" id="192904.SAMN04488514_10266"/>
<dbReference type="GO" id="GO:0007165">
    <property type="term" value="P:signal transduction"/>
    <property type="evidence" value="ECO:0007669"/>
    <property type="project" value="InterPro"/>
</dbReference>
<evidence type="ECO:0000256" key="1">
    <source>
        <dbReference type="SAM" id="Phobius"/>
    </source>
</evidence>
<keyword evidence="1" id="KW-0472">Membrane</keyword>
<feature type="transmembrane region" description="Helical" evidence="1">
    <location>
        <begin position="247"/>
        <end position="268"/>
    </location>
</feature>
<dbReference type="OrthoDB" id="2067003at2"/>
<dbReference type="EMBL" id="FNGV01000002">
    <property type="protein sequence ID" value="SDL61295.1"/>
    <property type="molecule type" value="Genomic_DNA"/>
</dbReference>
<keyword evidence="4" id="KW-1185">Reference proteome</keyword>
<protein>
    <submittedName>
        <fullName evidence="3">TIR domain-containing protein</fullName>
    </submittedName>
</protein>
<dbReference type="Gene3D" id="3.40.50.10140">
    <property type="entry name" value="Toll/interleukin-1 receptor homology (TIR) domain"/>
    <property type="match status" value="1"/>
</dbReference>
<evidence type="ECO:0000313" key="4">
    <source>
        <dbReference type="Proteomes" id="UP000199440"/>
    </source>
</evidence>
<dbReference type="Pfam" id="PF13676">
    <property type="entry name" value="TIR_2"/>
    <property type="match status" value="1"/>
</dbReference>
<dbReference type="Proteomes" id="UP000199440">
    <property type="component" value="Unassembled WGS sequence"/>
</dbReference>
<accession>A0A1G9LIE6</accession>
<dbReference type="PROSITE" id="PS50104">
    <property type="entry name" value="TIR"/>
    <property type="match status" value="1"/>
</dbReference>
<dbReference type="InterPro" id="IPR035897">
    <property type="entry name" value="Toll_tir_struct_dom_sf"/>
</dbReference>
<proteinExistence type="predicted"/>
<dbReference type="AlphaFoldDB" id="A0A1G9LIE6"/>
<dbReference type="InterPro" id="IPR000157">
    <property type="entry name" value="TIR_dom"/>
</dbReference>
<evidence type="ECO:0000313" key="3">
    <source>
        <dbReference type="EMBL" id="SDL61295.1"/>
    </source>
</evidence>
<feature type="domain" description="TIR" evidence="2">
    <location>
        <begin position="6"/>
        <end position="136"/>
    </location>
</feature>
<keyword evidence="1" id="KW-0812">Transmembrane</keyword>
<evidence type="ECO:0000259" key="2">
    <source>
        <dbReference type="PROSITE" id="PS50104"/>
    </source>
</evidence>
<sequence>MQKGSEVPSIYVSYAWNPESDAIVDVIEKEFQKRNIHILRDKNDLQYKGKIKAFMERLGEGNCVILVVSNKYLRSENCMFELLQIFKNKNFYERIFPLVLDEVKIAKASDRIDLVKYWEYETENLDIKIRELKDLSNIQGVTDDLNLYTEIRHNIARLTNILKDINTLNTNRHINSDFEQLYSLVRQKIDKDLISNEELTINKDNSKSHENHNDGKSNILVRISTKIFGTTTFLEFFKKNQNGTIKFGITAIIGALALFLLVPQFFALKNDPLGNKAPSPSVIETEDSTVLVEKDTVANTNSQKEEMAGAAPDVRYTVDLVVPSNMVNAAVFVDGKPADVVERNLLFIKISIKQKKGSHHFEIKGETDSCITDKLISKDNVQLILCD</sequence>